<dbReference type="RefSeq" id="WP_103680915.1">
    <property type="nucleotide sequence ID" value="NZ_LPWH01000117.1"/>
</dbReference>
<dbReference type="EMBL" id="LPWH01000117">
    <property type="protein sequence ID" value="POQ98723.1"/>
    <property type="molecule type" value="Genomic_DNA"/>
</dbReference>
<proteinExistence type="predicted"/>
<feature type="chain" id="PRO_5015453333" evidence="1">
    <location>
        <begin position="34"/>
        <end position="196"/>
    </location>
</feature>
<evidence type="ECO:0000313" key="2">
    <source>
        <dbReference type="EMBL" id="POQ98723.1"/>
    </source>
</evidence>
<dbReference type="OrthoDB" id="9936765at2"/>
<reference evidence="3" key="1">
    <citation type="submission" date="2015-12" db="EMBL/GenBank/DDBJ databases">
        <authorList>
            <person name="Lodha T.D."/>
            <person name="Chintalapati S."/>
            <person name="Chintalapati V.R."/>
            <person name="Sravanthi T."/>
        </authorList>
    </citation>
    <scope>NUCLEOTIDE SEQUENCE [LARGE SCALE GENOMIC DNA]</scope>
    <source>
        <strain evidence="3">JC133</strain>
    </source>
</reference>
<evidence type="ECO:0000256" key="1">
    <source>
        <dbReference type="SAM" id="SignalP"/>
    </source>
</evidence>
<evidence type="ECO:0000313" key="3">
    <source>
        <dbReference type="Proteomes" id="UP000237350"/>
    </source>
</evidence>
<name>A0A2S4JGU3_9SPIO</name>
<protein>
    <submittedName>
        <fullName evidence="2">Uncharacterized protein</fullName>
    </submittedName>
</protein>
<feature type="signal peptide" evidence="1">
    <location>
        <begin position="1"/>
        <end position="33"/>
    </location>
</feature>
<gene>
    <name evidence="2" type="ORF">AU468_11820</name>
</gene>
<dbReference type="AlphaFoldDB" id="A0A2S4JGU3"/>
<dbReference type="Proteomes" id="UP000237350">
    <property type="component" value="Unassembled WGS sequence"/>
</dbReference>
<keyword evidence="1" id="KW-0732">Signal</keyword>
<accession>A0A2S4JGU3</accession>
<sequence length="196" mass="21164">MSRPGIFRTCRTLAGALAVLLALWSPLAGTARAGIAQAGTPPEDREPLRLRSLRDETARTVLDLFGPPSEVPPRATLASRDHLDLLCPEGERLVAWLVSPGSEELPLQDFAPSLGEYLPGELLRALSGARGFIAAYGVAPAPGSSPAGDSPRELLLFYRSGAFRVLLYREEGLFVDGEVIPREWSRRRSLATGQGY</sequence>
<comment type="caution">
    <text evidence="2">The sequence shown here is derived from an EMBL/GenBank/DDBJ whole genome shotgun (WGS) entry which is preliminary data.</text>
</comment>
<keyword evidence="3" id="KW-1185">Reference proteome</keyword>
<organism evidence="2 3">
    <name type="scientific">Alkalispirochaeta sphaeroplastigenens</name>
    <dbReference type="NCBI Taxonomy" id="1187066"/>
    <lineage>
        <taxon>Bacteria</taxon>
        <taxon>Pseudomonadati</taxon>
        <taxon>Spirochaetota</taxon>
        <taxon>Spirochaetia</taxon>
        <taxon>Spirochaetales</taxon>
        <taxon>Spirochaetaceae</taxon>
        <taxon>Alkalispirochaeta</taxon>
    </lineage>
</organism>